<evidence type="ECO:0000256" key="1">
    <source>
        <dbReference type="SAM" id="SignalP"/>
    </source>
</evidence>
<gene>
    <name evidence="2" type="ORF">KQX54_012149</name>
</gene>
<feature type="chain" id="PRO_5043462460" evidence="1">
    <location>
        <begin position="20"/>
        <end position="78"/>
    </location>
</feature>
<protein>
    <submittedName>
        <fullName evidence="2">Uncharacterized protein</fullName>
    </submittedName>
</protein>
<keyword evidence="1" id="KW-0732">Signal</keyword>
<accession>A0AAV7IP79</accession>
<comment type="caution">
    <text evidence="2">The sequence shown here is derived from an EMBL/GenBank/DDBJ whole genome shotgun (WGS) entry which is preliminary data.</text>
</comment>
<dbReference type="EMBL" id="JAHXZJ010001119">
    <property type="protein sequence ID" value="KAH0554664.1"/>
    <property type="molecule type" value="Genomic_DNA"/>
</dbReference>
<feature type="signal peptide" evidence="1">
    <location>
        <begin position="1"/>
        <end position="19"/>
    </location>
</feature>
<name>A0AAV7IP79_COTGL</name>
<dbReference type="Proteomes" id="UP000826195">
    <property type="component" value="Unassembled WGS sequence"/>
</dbReference>
<evidence type="ECO:0000313" key="2">
    <source>
        <dbReference type="EMBL" id="KAH0554664.1"/>
    </source>
</evidence>
<evidence type="ECO:0000313" key="3">
    <source>
        <dbReference type="Proteomes" id="UP000826195"/>
    </source>
</evidence>
<reference evidence="2 3" key="1">
    <citation type="journal article" date="2021" name="J. Hered.">
        <title>A chromosome-level genome assembly of the parasitoid wasp, Cotesia glomerata (Hymenoptera: Braconidae).</title>
        <authorList>
            <person name="Pinto B.J."/>
            <person name="Weis J.J."/>
            <person name="Gamble T."/>
            <person name="Ode P.J."/>
            <person name="Paul R."/>
            <person name="Zaspel J.M."/>
        </authorList>
    </citation>
    <scope>NUCLEOTIDE SEQUENCE [LARGE SCALE GENOMIC DNA]</scope>
    <source>
        <strain evidence="2">CgM1</strain>
    </source>
</reference>
<sequence length="78" mass="8761">MAKILLAILALTLLVGIEAQETMWDFLSDILGAERRVGEKCNVHIQCQYRICAPSKNFGPKICQPPNYSDNLRSFSGY</sequence>
<proteinExistence type="predicted"/>
<keyword evidence="3" id="KW-1185">Reference proteome</keyword>
<organism evidence="2 3">
    <name type="scientific">Cotesia glomerata</name>
    <name type="common">Lepidopteran parasitic wasp</name>
    <name type="synonym">Apanteles glomeratus</name>
    <dbReference type="NCBI Taxonomy" id="32391"/>
    <lineage>
        <taxon>Eukaryota</taxon>
        <taxon>Metazoa</taxon>
        <taxon>Ecdysozoa</taxon>
        <taxon>Arthropoda</taxon>
        <taxon>Hexapoda</taxon>
        <taxon>Insecta</taxon>
        <taxon>Pterygota</taxon>
        <taxon>Neoptera</taxon>
        <taxon>Endopterygota</taxon>
        <taxon>Hymenoptera</taxon>
        <taxon>Apocrita</taxon>
        <taxon>Ichneumonoidea</taxon>
        <taxon>Braconidae</taxon>
        <taxon>Microgastrinae</taxon>
        <taxon>Cotesia</taxon>
    </lineage>
</organism>
<dbReference type="AlphaFoldDB" id="A0AAV7IP79"/>